<name>A0A437LR89_9BURK</name>
<dbReference type="RefSeq" id="WP_127680591.1">
    <property type="nucleotide sequence ID" value="NZ_SACM01000001.1"/>
</dbReference>
<dbReference type="AlphaFoldDB" id="A0A437LR89"/>
<dbReference type="EMBL" id="SACM01000001">
    <property type="protein sequence ID" value="RVT87927.1"/>
    <property type="molecule type" value="Genomic_DNA"/>
</dbReference>
<dbReference type="PANTHER" id="PTHR48228:SF5">
    <property type="entry name" value="ALPHA-METHYLACYL-COA RACEMASE"/>
    <property type="match status" value="1"/>
</dbReference>
<proteinExistence type="predicted"/>
<dbReference type="Pfam" id="PF02515">
    <property type="entry name" value="CoA_transf_3"/>
    <property type="match status" value="1"/>
</dbReference>
<dbReference type="InterPro" id="IPR023606">
    <property type="entry name" value="CoA-Trfase_III_dom_1_sf"/>
</dbReference>
<sequence>MPTRHRPLAGFRIVSLALNIPGPVALATCRRWGARCDKFEPPVGDPVRHWAAGVYAELHRGVRVRTVDLKSAAGAAALHRVLDEADLLLTAFRPQALARLGLSWRALRVRHPALSMVAIQGAAAPARANEAGHDLTYQAEHGLVAPGGLPRTLVADMAGAEAVQQAVLLAALDKAQGQVPQRRVVGLSEAAERMAAPQRWGLTRPGGLLGGGHAGYQVLRAQDGWVALAALEPHFGQRVAALVGLAAPTNWGAADTHAAVAAWVAGHSTAALSALAARHDLPLVVCPLGEGDPAA</sequence>
<keyword evidence="2" id="KW-1185">Reference proteome</keyword>
<keyword evidence="1" id="KW-0808">Transferase</keyword>
<dbReference type="InterPro" id="IPR003673">
    <property type="entry name" value="CoA-Trfase_fam_III"/>
</dbReference>
<dbReference type="Proteomes" id="UP000288587">
    <property type="component" value="Unassembled WGS sequence"/>
</dbReference>
<gene>
    <name evidence="1" type="ORF">EOD73_02605</name>
</gene>
<reference evidence="1 2" key="1">
    <citation type="submission" date="2019-01" db="EMBL/GenBank/DDBJ databases">
        <authorList>
            <person name="Chen W.-M."/>
        </authorList>
    </citation>
    <scope>NUCLEOTIDE SEQUENCE [LARGE SCALE GENOMIC DNA]</scope>
    <source>
        <strain evidence="1 2">CCP-18</strain>
    </source>
</reference>
<organism evidence="1 2">
    <name type="scientific">Inhella crocodyli</name>
    <dbReference type="NCBI Taxonomy" id="2499851"/>
    <lineage>
        <taxon>Bacteria</taxon>
        <taxon>Pseudomonadati</taxon>
        <taxon>Pseudomonadota</taxon>
        <taxon>Betaproteobacteria</taxon>
        <taxon>Burkholderiales</taxon>
        <taxon>Sphaerotilaceae</taxon>
        <taxon>Inhella</taxon>
    </lineage>
</organism>
<protein>
    <submittedName>
        <fullName evidence="1">CoA transferase</fullName>
    </submittedName>
</protein>
<dbReference type="PANTHER" id="PTHR48228">
    <property type="entry name" value="SUCCINYL-COA--D-CITRAMALATE COA-TRANSFERASE"/>
    <property type="match status" value="1"/>
</dbReference>
<evidence type="ECO:0000313" key="1">
    <source>
        <dbReference type="EMBL" id="RVT87927.1"/>
    </source>
</evidence>
<dbReference type="InterPro" id="IPR050509">
    <property type="entry name" value="CoA-transferase_III"/>
</dbReference>
<dbReference type="GO" id="GO:0016740">
    <property type="term" value="F:transferase activity"/>
    <property type="evidence" value="ECO:0007669"/>
    <property type="project" value="UniProtKB-KW"/>
</dbReference>
<accession>A0A437LR89</accession>
<comment type="caution">
    <text evidence="1">The sequence shown here is derived from an EMBL/GenBank/DDBJ whole genome shotgun (WGS) entry which is preliminary data.</text>
</comment>
<dbReference type="Gene3D" id="3.40.50.10540">
    <property type="entry name" value="Crotonobetainyl-coa:carnitine coa-transferase, domain 1"/>
    <property type="match status" value="1"/>
</dbReference>
<dbReference type="Gene3D" id="3.30.1540.10">
    <property type="entry name" value="formyl-coa transferase, domain 3"/>
    <property type="match status" value="1"/>
</dbReference>
<evidence type="ECO:0000313" key="2">
    <source>
        <dbReference type="Proteomes" id="UP000288587"/>
    </source>
</evidence>
<dbReference type="InterPro" id="IPR044855">
    <property type="entry name" value="CoA-Trfase_III_dom3_sf"/>
</dbReference>
<dbReference type="OrthoDB" id="9797653at2"/>
<dbReference type="SUPFAM" id="SSF89796">
    <property type="entry name" value="CoA-transferase family III (CaiB/BaiF)"/>
    <property type="match status" value="1"/>
</dbReference>